<dbReference type="RefSeq" id="WP_249697355.1">
    <property type="nucleotide sequence ID" value="NZ_JAMFLX010000001.1"/>
</dbReference>
<evidence type="ECO:0000256" key="5">
    <source>
        <dbReference type="ARBA" id="ARBA00023136"/>
    </source>
</evidence>
<keyword evidence="3 6" id="KW-0812">Transmembrane</keyword>
<comment type="subcellular location">
    <subcellularLocation>
        <location evidence="1">Cell membrane</location>
        <topology evidence="1">Multi-pass membrane protein</topology>
    </subcellularLocation>
</comment>
<accession>A0ABT0PCP2</accession>
<reference evidence="8 9" key="1">
    <citation type="submission" date="2022-05" db="EMBL/GenBank/DDBJ databases">
        <authorList>
            <person name="Park J.-S."/>
        </authorList>
    </citation>
    <scope>NUCLEOTIDE SEQUENCE [LARGE SCALE GENOMIC DNA]</scope>
    <source>
        <strain evidence="8 9">2012CJ34-2</strain>
    </source>
</reference>
<dbReference type="PANTHER" id="PTHR35007:SF2">
    <property type="entry name" value="PILUS ASSEMBLE PROTEIN"/>
    <property type="match status" value="1"/>
</dbReference>
<comment type="caution">
    <text evidence="8">The sequence shown here is derived from an EMBL/GenBank/DDBJ whole genome shotgun (WGS) entry which is preliminary data.</text>
</comment>
<feature type="transmembrane region" description="Helical" evidence="6">
    <location>
        <begin position="6"/>
        <end position="24"/>
    </location>
</feature>
<keyword evidence="2" id="KW-1003">Cell membrane</keyword>
<dbReference type="InterPro" id="IPR018076">
    <property type="entry name" value="T2SS_GspF_dom"/>
</dbReference>
<evidence type="ECO:0000256" key="3">
    <source>
        <dbReference type="ARBA" id="ARBA00022692"/>
    </source>
</evidence>
<feature type="transmembrane region" description="Helical" evidence="6">
    <location>
        <begin position="258"/>
        <end position="278"/>
    </location>
</feature>
<proteinExistence type="predicted"/>
<keyword evidence="9" id="KW-1185">Reference proteome</keyword>
<evidence type="ECO:0000259" key="7">
    <source>
        <dbReference type="Pfam" id="PF00482"/>
    </source>
</evidence>
<feature type="transmembrane region" description="Helical" evidence="6">
    <location>
        <begin position="108"/>
        <end position="127"/>
    </location>
</feature>
<evidence type="ECO:0000256" key="2">
    <source>
        <dbReference type="ARBA" id="ARBA00022475"/>
    </source>
</evidence>
<feature type="transmembrane region" description="Helical" evidence="6">
    <location>
        <begin position="76"/>
        <end position="96"/>
    </location>
</feature>
<organism evidence="8 9">
    <name type="scientific">Parendozoicomonas callyspongiae</name>
    <dbReference type="NCBI Taxonomy" id="2942213"/>
    <lineage>
        <taxon>Bacteria</taxon>
        <taxon>Pseudomonadati</taxon>
        <taxon>Pseudomonadota</taxon>
        <taxon>Gammaproteobacteria</taxon>
        <taxon>Oceanospirillales</taxon>
        <taxon>Endozoicomonadaceae</taxon>
        <taxon>Parendozoicomonas</taxon>
    </lineage>
</organism>
<keyword evidence="4 6" id="KW-1133">Transmembrane helix</keyword>
<sequence>MDVGYLLLSLGVAVLPVMWINSYFSRQASRRWLGLSYTVTSWDALFETLEARFSYRRKSVERNLVQAGIYNSRVAALYLPAKFTLAAVIAASGYFFQNELGLVNSTDLVGAILIPFIVVIIGPDIWLQKRSRNRVRKVSGQLPYVVDLMAVCIQTGMTIESSIAYLSDELKGFDKGLARIMWQVDSRSRVIGIEQALEELLDQYPSNEMRSFVYTLNQSLQYGSSIFEVLTSLSSNIREVQMLELEEKVGKLSAKMSVPLILFIMFPIVILITAPGIMRMVSDGGPFG</sequence>
<dbReference type="Proteomes" id="UP001203338">
    <property type="component" value="Unassembled WGS sequence"/>
</dbReference>
<dbReference type="EMBL" id="JAMFLX010000001">
    <property type="protein sequence ID" value="MCL6268522.1"/>
    <property type="molecule type" value="Genomic_DNA"/>
</dbReference>
<evidence type="ECO:0000256" key="4">
    <source>
        <dbReference type="ARBA" id="ARBA00022989"/>
    </source>
</evidence>
<evidence type="ECO:0000313" key="9">
    <source>
        <dbReference type="Proteomes" id="UP001203338"/>
    </source>
</evidence>
<keyword evidence="5 6" id="KW-0472">Membrane</keyword>
<feature type="domain" description="Type II secretion system protein GspF" evidence="7">
    <location>
        <begin position="147"/>
        <end position="273"/>
    </location>
</feature>
<evidence type="ECO:0000256" key="6">
    <source>
        <dbReference type="SAM" id="Phobius"/>
    </source>
</evidence>
<gene>
    <name evidence="8" type="ORF">M3P05_00965</name>
</gene>
<dbReference type="Pfam" id="PF00482">
    <property type="entry name" value="T2SSF"/>
    <property type="match status" value="1"/>
</dbReference>
<protein>
    <submittedName>
        <fullName evidence="8">Type II secretion system F family protein</fullName>
    </submittedName>
</protein>
<dbReference type="PANTHER" id="PTHR35007">
    <property type="entry name" value="INTEGRAL MEMBRANE PROTEIN-RELATED"/>
    <property type="match status" value="1"/>
</dbReference>
<evidence type="ECO:0000256" key="1">
    <source>
        <dbReference type="ARBA" id="ARBA00004651"/>
    </source>
</evidence>
<name>A0ABT0PCP2_9GAMM</name>
<evidence type="ECO:0000313" key="8">
    <source>
        <dbReference type="EMBL" id="MCL6268522.1"/>
    </source>
</evidence>